<dbReference type="AlphaFoldDB" id="A0A2C5XCB8"/>
<dbReference type="Proteomes" id="UP000226192">
    <property type="component" value="Unassembled WGS sequence"/>
</dbReference>
<proteinExistence type="predicted"/>
<organism evidence="1 2">
    <name type="scientific">Ophiocordyceps australis</name>
    <dbReference type="NCBI Taxonomy" id="1399860"/>
    <lineage>
        <taxon>Eukaryota</taxon>
        <taxon>Fungi</taxon>
        <taxon>Dikarya</taxon>
        <taxon>Ascomycota</taxon>
        <taxon>Pezizomycotina</taxon>
        <taxon>Sordariomycetes</taxon>
        <taxon>Hypocreomycetidae</taxon>
        <taxon>Hypocreales</taxon>
        <taxon>Ophiocordycipitaceae</taxon>
        <taxon>Ophiocordyceps</taxon>
    </lineage>
</organism>
<protein>
    <submittedName>
        <fullName evidence="1">Uncharacterized protein</fullName>
    </submittedName>
</protein>
<dbReference type="EMBL" id="NJET01000003">
    <property type="protein sequence ID" value="PHH67119.1"/>
    <property type="molecule type" value="Genomic_DNA"/>
</dbReference>
<evidence type="ECO:0000313" key="1">
    <source>
        <dbReference type="EMBL" id="PHH67119.1"/>
    </source>
</evidence>
<evidence type="ECO:0000313" key="2">
    <source>
        <dbReference type="Proteomes" id="UP000226192"/>
    </source>
</evidence>
<sequence>MTLVSGARALEVEACRKGAESGSGSGGEMSDTRRFGEPSVKFIGGRGKKGCPVPLYLGYYLTDQRTRSYPAIAVSALAGSVRSLKKQPSSASLSLSESLVRRLFLGLVLHLTGPERCFHDRATVNLGLLLVARRERDESFDAC</sequence>
<name>A0A2C5XCB8_9HYPO</name>
<gene>
    <name evidence="1" type="ORF">CDD81_4514</name>
</gene>
<reference evidence="1 2" key="1">
    <citation type="submission" date="2017-06" db="EMBL/GenBank/DDBJ databases">
        <title>Ant-infecting Ophiocordyceps genomes reveal a high diversity of potential behavioral manipulation genes and a possible major role for enterotoxins.</title>
        <authorList>
            <person name="De Bekker C."/>
            <person name="Evans H.C."/>
            <person name="Brachmann A."/>
            <person name="Hughes D.P."/>
        </authorList>
    </citation>
    <scope>NUCLEOTIDE SEQUENCE [LARGE SCALE GENOMIC DNA]</scope>
    <source>
        <strain evidence="1 2">Map64</strain>
    </source>
</reference>
<accession>A0A2C5XCB8</accession>
<keyword evidence="2" id="KW-1185">Reference proteome</keyword>
<comment type="caution">
    <text evidence="1">The sequence shown here is derived from an EMBL/GenBank/DDBJ whole genome shotgun (WGS) entry which is preliminary data.</text>
</comment>